<evidence type="ECO:0000313" key="6">
    <source>
        <dbReference type="Proteomes" id="UP000655366"/>
    </source>
</evidence>
<dbReference type="Gene3D" id="3.40.50.2300">
    <property type="match status" value="2"/>
</dbReference>
<dbReference type="Proteomes" id="UP000655366">
    <property type="component" value="Unassembled WGS sequence"/>
</dbReference>
<organism evidence="5 6">
    <name type="scientific">Arthrobacter terrae</name>
    <dbReference type="NCBI Taxonomy" id="2935737"/>
    <lineage>
        <taxon>Bacteria</taxon>
        <taxon>Bacillati</taxon>
        <taxon>Actinomycetota</taxon>
        <taxon>Actinomycetes</taxon>
        <taxon>Micrococcales</taxon>
        <taxon>Micrococcaceae</taxon>
        <taxon>Arthrobacter</taxon>
    </lineage>
</organism>
<sequence>MALGAAVLAAVLVATACSGPSGNARSATVGASGDGVLKVGLLLDNSGAQGFLNDSEQAAAKLAVSQINVSGGLNSKPVELLPATPGADTTSQATTLAAAKADVVIGPTDSSNAAAAIRVLSKARIVLISPANSAPGLRNAASGGYYFRTQPAYTMQGQVLAKLAADIGPRIAVLHESGSYGSQISRAIAEALKETGPEAGAGTHAGMGTVVADAQANPGAEGDAVREVQNARFDAVIVVARGGGQLLLAKLANAGIPGSKLVLSDGATGDYGTGLASAALKGAKGVLPGIFPTADFQKQLLAHTPGLKDMTFAAETYDAVMLAALAATAADDDAGSSIAARLVSVSGGSGAGDNGGKTTSGTPCTGYPDCSELLARKQSIDYDGISGPINFDQNGDITAANYVSYSYGSDNRPAMSGTEKATAP</sequence>
<protein>
    <submittedName>
        <fullName evidence="5">ABC transporter substrate-binding protein</fullName>
    </submittedName>
</protein>
<feature type="domain" description="Leucine-binding protein" evidence="4">
    <location>
        <begin position="37"/>
        <end position="346"/>
    </location>
</feature>
<dbReference type="EMBL" id="JADNYM010000017">
    <property type="protein sequence ID" value="MBG0740401.1"/>
    <property type="molecule type" value="Genomic_DNA"/>
</dbReference>
<proteinExistence type="inferred from homology"/>
<dbReference type="PANTHER" id="PTHR30483">
    <property type="entry name" value="LEUCINE-SPECIFIC-BINDING PROTEIN"/>
    <property type="match status" value="1"/>
</dbReference>
<comment type="caution">
    <text evidence="5">The sequence shown here is derived from an EMBL/GenBank/DDBJ whole genome shotgun (WGS) entry which is preliminary data.</text>
</comment>
<accession>A0A931CT28</accession>
<comment type="similarity">
    <text evidence="1">Belongs to the leucine-binding protein family.</text>
</comment>
<dbReference type="InterPro" id="IPR051010">
    <property type="entry name" value="BCAA_transport"/>
</dbReference>
<dbReference type="SUPFAM" id="SSF53822">
    <property type="entry name" value="Periplasmic binding protein-like I"/>
    <property type="match status" value="1"/>
</dbReference>
<dbReference type="InterPro" id="IPR028081">
    <property type="entry name" value="Leu-bd"/>
</dbReference>
<dbReference type="PANTHER" id="PTHR30483:SF6">
    <property type="entry name" value="PERIPLASMIC BINDING PROTEIN OF ABC TRANSPORTER FOR NATURAL AMINO ACIDS"/>
    <property type="match status" value="1"/>
</dbReference>
<dbReference type="Pfam" id="PF13458">
    <property type="entry name" value="Peripla_BP_6"/>
    <property type="match status" value="1"/>
</dbReference>
<feature type="chain" id="PRO_5039233993" evidence="3">
    <location>
        <begin position="17"/>
        <end position="424"/>
    </location>
</feature>
<evidence type="ECO:0000259" key="4">
    <source>
        <dbReference type="Pfam" id="PF13458"/>
    </source>
</evidence>
<evidence type="ECO:0000256" key="1">
    <source>
        <dbReference type="ARBA" id="ARBA00010062"/>
    </source>
</evidence>
<keyword evidence="2 3" id="KW-0732">Signal</keyword>
<evidence type="ECO:0000256" key="2">
    <source>
        <dbReference type="ARBA" id="ARBA00022729"/>
    </source>
</evidence>
<keyword evidence="6" id="KW-1185">Reference proteome</keyword>
<evidence type="ECO:0000313" key="5">
    <source>
        <dbReference type="EMBL" id="MBG0740401.1"/>
    </source>
</evidence>
<dbReference type="AlphaFoldDB" id="A0A931CT28"/>
<feature type="signal peptide" evidence="3">
    <location>
        <begin position="1"/>
        <end position="16"/>
    </location>
</feature>
<gene>
    <name evidence="5" type="ORF">IV500_13520</name>
</gene>
<name>A0A931CT28_9MICC</name>
<dbReference type="InterPro" id="IPR028082">
    <property type="entry name" value="Peripla_BP_I"/>
</dbReference>
<reference evidence="5 6" key="1">
    <citation type="submission" date="2020-11" db="EMBL/GenBank/DDBJ databases">
        <title>Arthrobacter antarcticus sp. nov., isolated from Antarctic Soil.</title>
        <authorList>
            <person name="Li J."/>
        </authorList>
    </citation>
    <scope>NUCLEOTIDE SEQUENCE [LARGE SCALE GENOMIC DNA]</scope>
    <source>
        <strain evidence="5 6">Z1-20</strain>
    </source>
</reference>
<evidence type="ECO:0000256" key="3">
    <source>
        <dbReference type="SAM" id="SignalP"/>
    </source>
</evidence>